<dbReference type="SUPFAM" id="SSF49503">
    <property type="entry name" value="Cupredoxins"/>
    <property type="match status" value="1"/>
</dbReference>
<dbReference type="EMBL" id="JACAZF010000008">
    <property type="protein sequence ID" value="KAF7297074.1"/>
    <property type="molecule type" value="Genomic_DNA"/>
</dbReference>
<dbReference type="InterPro" id="IPR052953">
    <property type="entry name" value="Ser-rich/MCO-related"/>
</dbReference>
<dbReference type="AlphaFoldDB" id="A0A8H6VWX0"/>
<feature type="compositionally biased region" description="Polar residues" evidence="1">
    <location>
        <begin position="278"/>
        <end position="287"/>
    </location>
</feature>
<dbReference type="GeneID" id="59348537"/>
<keyword evidence="2" id="KW-0472">Membrane</keyword>
<evidence type="ECO:0000313" key="3">
    <source>
        <dbReference type="EMBL" id="KAF7297074.1"/>
    </source>
</evidence>
<dbReference type="PANTHER" id="PTHR34883">
    <property type="entry name" value="SERINE-RICH PROTEIN, PUTATIVE-RELATED-RELATED"/>
    <property type="match status" value="1"/>
</dbReference>
<name>A0A8H6VWX0_9AGAR</name>
<dbReference type="CDD" id="cd00920">
    <property type="entry name" value="Cupredoxin"/>
    <property type="match status" value="1"/>
</dbReference>
<organism evidence="3 4">
    <name type="scientific">Mycena indigotica</name>
    <dbReference type="NCBI Taxonomy" id="2126181"/>
    <lineage>
        <taxon>Eukaryota</taxon>
        <taxon>Fungi</taxon>
        <taxon>Dikarya</taxon>
        <taxon>Basidiomycota</taxon>
        <taxon>Agaricomycotina</taxon>
        <taxon>Agaricomycetes</taxon>
        <taxon>Agaricomycetidae</taxon>
        <taxon>Agaricales</taxon>
        <taxon>Marasmiineae</taxon>
        <taxon>Mycenaceae</taxon>
        <taxon>Mycena</taxon>
    </lineage>
</organism>
<dbReference type="PANTHER" id="PTHR34883:SF15">
    <property type="entry name" value="EXTRACELLULAR SERINE-RICH PROTEIN"/>
    <property type="match status" value="1"/>
</dbReference>
<dbReference type="OrthoDB" id="1921208at2759"/>
<keyword evidence="2" id="KW-1133">Transmembrane helix</keyword>
<feature type="transmembrane region" description="Helical" evidence="2">
    <location>
        <begin position="20"/>
        <end position="39"/>
    </location>
</feature>
<keyword evidence="2" id="KW-0812">Transmembrane</keyword>
<sequence length="348" mass="37156">MIMPLSRHGAFRTSSLAPHIFKFIMLAKLVVLFASFMRICGSVTHTVTVGVEGSFFNPPTISASLGDIIYFIFGGDFHSVTQSSFDSPCIRLPGGFDSGFQGRGPTFIEPTPTWSITITNISQPIWFFCAASVPTSHCESGMVGVINPPSIAMYEQFVSVAKAVTSTPKPTPTFLPSGQGAIATAPPMLSSLPLSSFASSASFRPINPSSSTTGTDATASSIASVHRKRINVGLIAGCATTGGLVILGPISFIYYFLTRRKLKSYHDDFREAEHPQPQMESRSNSGVASGPPASYPPIEKRGHPQIKPLNSLRSPRPLPRPPGSVSLSSDMDSGLQVTSTSELLHTLF</sequence>
<proteinExistence type="predicted"/>
<comment type="caution">
    <text evidence="3">The sequence shown here is derived from an EMBL/GenBank/DDBJ whole genome shotgun (WGS) entry which is preliminary data.</text>
</comment>
<evidence type="ECO:0000256" key="1">
    <source>
        <dbReference type="SAM" id="MobiDB-lite"/>
    </source>
</evidence>
<feature type="region of interest" description="Disordered" evidence="1">
    <location>
        <begin position="271"/>
        <end position="339"/>
    </location>
</feature>
<feature type="transmembrane region" description="Helical" evidence="2">
    <location>
        <begin position="234"/>
        <end position="257"/>
    </location>
</feature>
<keyword evidence="4" id="KW-1185">Reference proteome</keyword>
<dbReference type="RefSeq" id="XP_037217433.1">
    <property type="nucleotide sequence ID" value="XM_037366021.1"/>
</dbReference>
<dbReference type="Gene3D" id="2.60.40.420">
    <property type="entry name" value="Cupredoxins - blue copper proteins"/>
    <property type="match status" value="1"/>
</dbReference>
<evidence type="ECO:0008006" key="5">
    <source>
        <dbReference type="Google" id="ProtNLM"/>
    </source>
</evidence>
<dbReference type="Proteomes" id="UP000636479">
    <property type="component" value="Unassembled WGS sequence"/>
</dbReference>
<evidence type="ECO:0000256" key="2">
    <source>
        <dbReference type="SAM" id="Phobius"/>
    </source>
</evidence>
<reference evidence="3" key="1">
    <citation type="submission" date="2020-05" db="EMBL/GenBank/DDBJ databases">
        <title>Mycena genomes resolve the evolution of fungal bioluminescence.</title>
        <authorList>
            <person name="Tsai I.J."/>
        </authorList>
    </citation>
    <scope>NUCLEOTIDE SEQUENCE</scope>
    <source>
        <strain evidence="3">171206Taipei</strain>
    </source>
</reference>
<protein>
    <recommendedName>
        <fullName evidence="5">Cupredoxin</fullName>
    </recommendedName>
</protein>
<accession>A0A8H6VWX0</accession>
<evidence type="ECO:0000313" key="4">
    <source>
        <dbReference type="Proteomes" id="UP000636479"/>
    </source>
</evidence>
<dbReference type="InterPro" id="IPR008972">
    <property type="entry name" value="Cupredoxin"/>
</dbReference>
<gene>
    <name evidence="3" type="ORF">MIND_00940300</name>
</gene>